<protein>
    <submittedName>
        <fullName evidence="3">CYTH and CHAD domain-containing protein</fullName>
    </submittedName>
</protein>
<comment type="caution">
    <text evidence="3">The sequence shown here is derived from an EMBL/GenBank/DDBJ whole genome shotgun (WGS) entry which is preliminary data.</text>
</comment>
<feature type="compositionally biased region" description="Basic and acidic residues" evidence="1">
    <location>
        <begin position="431"/>
        <end position="443"/>
    </location>
</feature>
<dbReference type="Gene3D" id="2.40.320.10">
    <property type="entry name" value="Hypothetical Protein Pfu-838710-001"/>
    <property type="match status" value="1"/>
</dbReference>
<dbReference type="EMBL" id="JANCLV010000001">
    <property type="protein sequence ID" value="MCP8998241.1"/>
    <property type="molecule type" value="Genomic_DNA"/>
</dbReference>
<dbReference type="PROSITE" id="PS51708">
    <property type="entry name" value="CHAD"/>
    <property type="match status" value="1"/>
</dbReference>
<sequence>MASQAVEVEKKYDVGQDAEVPSLAEIPGVTRVGEPHVDTLEAVYFDTQTHTLASRDITLRRRTGGVDAGWHLKLTADGPGPDEESGDAARGSGSEPRRRRELHAPLGQPGVVPDSLLAHVLAYLRGEDAAPVVRLKTQRTTYALYGEDGVHLADLADDRVSAELLGAAGAAAGDTAAPEGEARTRHWREWELELVHGSPELFPAAEEILAAAGAHPARHGSKLARVLALPARESGSAAGPESPGPKSPGKKGPVSDLLTAYLAGQTREILAHDPGVRLEEPEAVHDLRSATRRARSALQAYRRFYNALAVRHLGTELKWLGRVLGVPRDAEVMLDRLRGHMAELPPVLASAVKGRLEDDLGASRDAAHRKLQMAMVSARYFQLLDGLEAFLDNPPVRPGASAPARKAAVKLVAKAAKRLERAARTAKRTRRGAEHETALHQVRKDAKRLRHVAESVEPVHGKHATKIAKAAHRQQQILGDFHDSVVARDLLAKLAAAPDLPESVASAYVTLHTRQVQLAADAEAEYLKERKKSRKVLRGKVI</sequence>
<dbReference type="PANTHER" id="PTHR39339">
    <property type="entry name" value="SLR1444 PROTEIN"/>
    <property type="match status" value="1"/>
</dbReference>
<dbReference type="Pfam" id="PF05235">
    <property type="entry name" value="CHAD"/>
    <property type="match status" value="1"/>
</dbReference>
<feature type="domain" description="CHAD" evidence="2">
    <location>
        <begin position="251"/>
        <end position="535"/>
    </location>
</feature>
<evidence type="ECO:0000259" key="2">
    <source>
        <dbReference type="PROSITE" id="PS51708"/>
    </source>
</evidence>
<dbReference type="SMART" id="SM01118">
    <property type="entry name" value="CYTH"/>
    <property type="match status" value="1"/>
</dbReference>
<dbReference type="Proteomes" id="UP001524318">
    <property type="component" value="Unassembled WGS sequence"/>
</dbReference>
<dbReference type="Gene3D" id="1.40.20.10">
    <property type="entry name" value="CHAD domain"/>
    <property type="match status" value="1"/>
</dbReference>
<gene>
    <name evidence="3" type="ORF">NFC73_00610</name>
</gene>
<evidence type="ECO:0000313" key="4">
    <source>
        <dbReference type="Proteomes" id="UP001524318"/>
    </source>
</evidence>
<evidence type="ECO:0000313" key="3">
    <source>
        <dbReference type="EMBL" id="MCP8998241.1"/>
    </source>
</evidence>
<dbReference type="InterPro" id="IPR033469">
    <property type="entry name" value="CYTH-like_dom_sf"/>
</dbReference>
<feature type="region of interest" description="Disordered" evidence="1">
    <location>
        <begin position="423"/>
        <end position="443"/>
    </location>
</feature>
<dbReference type="RefSeq" id="WP_254746797.1">
    <property type="nucleotide sequence ID" value="NZ_JANCLV010000001.1"/>
</dbReference>
<dbReference type="PANTHER" id="PTHR39339:SF1">
    <property type="entry name" value="CHAD DOMAIN-CONTAINING PROTEIN"/>
    <property type="match status" value="1"/>
</dbReference>
<feature type="region of interest" description="Disordered" evidence="1">
    <location>
        <begin position="232"/>
        <end position="255"/>
    </location>
</feature>
<dbReference type="SMART" id="SM00880">
    <property type="entry name" value="CHAD"/>
    <property type="match status" value="1"/>
</dbReference>
<dbReference type="InterPro" id="IPR038186">
    <property type="entry name" value="CHAD_dom_sf"/>
</dbReference>
<proteinExistence type="predicted"/>
<dbReference type="Pfam" id="PF01928">
    <property type="entry name" value="CYTH"/>
    <property type="match status" value="1"/>
</dbReference>
<feature type="region of interest" description="Disordered" evidence="1">
    <location>
        <begin position="70"/>
        <end position="99"/>
    </location>
</feature>
<name>A0ABT1LM16_9MICC</name>
<dbReference type="SUPFAM" id="SSF55154">
    <property type="entry name" value="CYTH-like phosphatases"/>
    <property type="match status" value="1"/>
</dbReference>
<keyword evidence="4" id="KW-1185">Reference proteome</keyword>
<reference evidence="3 4" key="1">
    <citation type="submission" date="2022-06" db="EMBL/GenBank/DDBJ databases">
        <title>Pseudarthrobacter sp. strain RMG13 Genome sequencing and assembly.</title>
        <authorList>
            <person name="Kim I."/>
        </authorList>
    </citation>
    <scope>NUCLEOTIDE SEQUENCE [LARGE SCALE GENOMIC DNA]</scope>
    <source>
        <strain evidence="3 4">RMG13</strain>
    </source>
</reference>
<dbReference type="CDD" id="cd07374">
    <property type="entry name" value="CYTH-like_Pase"/>
    <property type="match status" value="1"/>
</dbReference>
<organism evidence="3 4">
    <name type="scientific">Pseudarthrobacter humi</name>
    <dbReference type="NCBI Taxonomy" id="2952523"/>
    <lineage>
        <taxon>Bacteria</taxon>
        <taxon>Bacillati</taxon>
        <taxon>Actinomycetota</taxon>
        <taxon>Actinomycetes</taxon>
        <taxon>Micrococcales</taxon>
        <taxon>Micrococcaceae</taxon>
        <taxon>Pseudarthrobacter</taxon>
    </lineage>
</organism>
<dbReference type="InterPro" id="IPR023577">
    <property type="entry name" value="CYTH_domain"/>
</dbReference>
<evidence type="ECO:0000256" key="1">
    <source>
        <dbReference type="SAM" id="MobiDB-lite"/>
    </source>
</evidence>
<accession>A0ABT1LM16</accession>
<dbReference type="InterPro" id="IPR007899">
    <property type="entry name" value="CHAD_dom"/>
</dbReference>